<evidence type="ECO:0000259" key="5">
    <source>
        <dbReference type="PROSITE" id="PS50977"/>
    </source>
</evidence>
<evidence type="ECO:0000256" key="4">
    <source>
        <dbReference type="PROSITE-ProRule" id="PRU00335"/>
    </source>
</evidence>
<keyword evidence="1" id="KW-0805">Transcription regulation</keyword>
<dbReference type="GO" id="GO:0000976">
    <property type="term" value="F:transcription cis-regulatory region binding"/>
    <property type="evidence" value="ECO:0007669"/>
    <property type="project" value="TreeGrafter"/>
</dbReference>
<feature type="domain" description="HTH tetR-type" evidence="5">
    <location>
        <begin position="10"/>
        <end position="70"/>
    </location>
</feature>
<comment type="caution">
    <text evidence="6">The sequence shown here is derived from an EMBL/GenBank/DDBJ whole genome shotgun (WGS) entry which is preliminary data.</text>
</comment>
<dbReference type="SUPFAM" id="SSF46689">
    <property type="entry name" value="Homeodomain-like"/>
    <property type="match status" value="1"/>
</dbReference>
<proteinExistence type="predicted"/>
<dbReference type="RefSeq" id="WP_168775449.1">
    <property type="nucleotide sequence ID" value="NZ_JAABNR010000012.1"/>
</dbReference>
<feature type="DNA-binding region" description="H-T-H motif" evidence="4">
    <location>
        <begin position="33"/>
        <end position="52"/>
    </location>
</feature>
<accession>A0AAE4Y9P2</accession>
<dbReference type="InterPro" id="IPR050109">
    <property type="entry name" value="HTH-type_TetR-like_transc_reg"/>
</dbReference>
<sequence length="201" mass="21548">MAGLRAKHKAERADRILAQAMALFHEASFDAVRMEDIAAAAEVSTGTVYNYFATKGDVLLALVSLEVEEVLELGAAVVAAPPEGLAEALDALIGGYYEHSLTYLTKDLWRQAIALTIGAPGTRFSLIYAGLDDRLRAQVADLLIACRGQLRPGLALAPLADMIFGSLNQAFTDFVRVEEMEMASLLTAMRARHAALAQALA</sequence>
<dbReference type="Pfam" id="PF00440">
    <property type="entry name" value="TetR_N"/>
    <property type="match status" value="1"/>
</dbReference>
<keyword evidence="7" id="KW-1185">Reference proteome</keyword>
<dbReference type="AlphaFoldDB" id="A0AAE4Y9P2"/>
<evidence type="ECO:0000256" key="2">
    <source>
        <dbReference type="ARBA" id="ARBA00023125"/>
    </source>
</evidence>
<keyword evidence="2 4" id="KW-0238">DNA-binding</keyword>
<evidence type="ECO:0000256" key="3">
    <source>
        <dbReference type="ARBA" id="ARBA00023163"/>
    </source>
</evidence>
<dbReference type="PANTHER" id="PTHR30055">
    <property type="entry name" value="HTH-TYPE TRANSCRIPTIONAL REGULATOR RUTR"/>
    <property type="match status" value="1"/>
</dbReference>
<evidence type="ECO:0000313" key="7">
    <source>
        <dbReference type="Proteomes" id="UP001193501"/>
    </source>
</evidence>
<dbReference type="InterPro" id="IPR009057">
    <property type="entry name" value="Homeodomain-like_sf"/>
</dbReference>
<keyword evidence="3" id="KW-0804">Transcription</keyword>
<dbReference type="Proteomes" id="UP001193501">
    <property type="component" value="Unassembled WGS sequence"/>
</dbReference>
<name>A0AAE4Y9P2_9RHOB</name>
<dbReference type="PROSITE" id="PS50977">
    <property type="entry name" value="HTH_TETR_2"/>
    <property type="match status" value="1"/>
</dbReference>
<dbReference type="GO" id="GO:0003700">
    <property type="term" value="F:DNA-binding transcription factor activity"/>
    <property type="evidence" value="ECO:0007669"/>
    <property type="project" value="TreeGrafter"/>
</dbReference>
<evidence type="ECO:0000313" key="6">
    <source>
        <dbReference type="EMBL" id="NBZ88633.1"/>
    </source>
</evidence>
<protein>
    <submittedName>
        <fullName evidence="6">TetR family transcriptional regulator</fullName>
    </submittedName>
</protein>
<dbReference type="PRINTS" id="PR00455">
    <property type="entry name" value="HTHTETR"/>
</dbReference>
<gene>
    <name evidence="6" type="ORF">GV832_13645</name>
</gene>
<organism evidence="6 7">
    <name type="scientific">Stagnihabitans tardus</name>
    <dbReference type="NCBI Taxonomy" id="2699202"/>
    <lineage>
        <taxon>Bacteria</taxon>
        <taxon>Pseudomonadati</taxon>
        <taxon>Pseudomonadota</taxon>
        <taxon>Alphaproteobacteria</taxon>
        <taxon>Rhodobacterales</taxon>
        <taxon>Paracoccaceae</taxon>
        <taxon>Stagnihabitans</taxon>
    </lineage>
</organism>
<dbReference type="Gene3D" id="1.10.357.10">
    <property type="entry name" value="Tetracycline Repressor, domain 2"/>
    <property type="match status" value="1"/>
</dbReference>
<reference evidence="6" key="1">
    <citation type="submission" date="2020-01" db="EMBL/GenBank/DDBJ databases">
        <authorList>
            <person name="Chen W.-M."/>
        </authorList>
    </citation>
    <scope>NUCLEOTIDE SEQUENCE</scope>
    <source>
        <strain evidence="6">CYK-10</strain>
    </source>
</reference>
<evidence type="ECO:0000256" key="1">
    <source>
        <dbReference type="ARBA" id="ARBA00023015"/>
    </source>
</evidence>
<dbReference type="PANTHER" id="PTHR30055:SF234">
    <property type="entry name" value="HTH-TYPE TRANSCRIPTIONAL REGULATOR BETI"/>
    <property type="match status" value="1"/>
</dbReference>
<dbReference type="InterPro" id="IPR001647">
    <property type="entry name" value="HTH_TetR"/>
</dbReference>
<dbReference type="EMBL" id="JAABNR010000012">
    <property type="protein sequence ID" value="NBZ88633.1"/>
    <property type="molecule type" value="Genomic_DNA"/>
</dbReference>